<evidence type="ECO:0000313" key="6">
    <source>
        <dbReference type="Proteomes" id="UP000317422"/>
    </source>
</evidence>
<dbReference type="GO" id="GO:0003700">
    <property type="term" value="F:DNA-binding transcription factor activity"/>
    <property type="evidence" value="ECO:0007669"/>
    <property type="project" value="InterPro"/>
</dbReference>
<keyword evidence="3" id="KW-0804">Transcription</keyword>
<dbReference type="PANTHER" id="PTHR43132">
    <property type="entry name" value="ARSENICAL RESISTANCE OPERON REPRESSOR ARSR-RELATED"/>
    <property type="match status" value="1"/>
</dbReference>
<name>A0A543N7J6_9ACTN</name>
<dbReference type="OrthoDB" id="3808065at2"/>
<keyword evidence="6" id="KW-1185">Reference proteome</keyword>
<evidence type="ECO:0000256" key="3">
    <source>
        <dbReference type="ARBA" id="ARBA00023163"/>
    </source>
</evidence>
<sequence length="320" mass="33779">MSSIRLTPEDMGRVRFAGTTPVLIETVHAIERLLADAQRNRGWSRYARNRLASLAVVRSDLADASAHAPEALSWLLPEPGSGEPIRTPPPEGSARLQSTAAVLSRVLHTAVLPFEGRLRALQTEASARYGRLVASRGAAAALERLGDRARWNGGRLELADGGSGEVRTGGAGLPLLPSVFLESGPRLVLLPAASGQGPRPALVFPAFDSYEAIDSLVSESRPGSERLSRLLGQTRAAILAEVVTPMSTSELAAALYVSPTTISEHTAVLRDAGLITTSRDQNRVRHQVTRLGVALLHSHGADAGGELPGPHLDGPLSQPA</sequence>
<evidence type="ECO:0000256" key="1">
    <source>
        <dbReference type="ARBA" id="ARBA00023015"/>
    </source>
</evidence>
<comment type="caution">
    <text evidence="5">The sequence shown here is derived from an EMBL/GenBank/DDBJ whole genome shotgun (WGS) entry which is preliminary data.</text>
</comment>
<keyword evidence="1" id="KW-0805">Transcription regulation</keyword>
<evidence type="ECO:0000256" key="2">
    <source>
        <dbReference type="ARBA" id="ARBA00023125"/>
    </source>
</evidence>
<dbReference type="Pfam" id="PF01022">
    <property type="entry name" value="HTH_5"/>
    <property type="match status" value="1"/>
</dbReference>
<dbReference type="Gene3D" id="1.10.10.10">
    <property type="entry name" value="Winged helix-like DNA-binding domain superfamily/Winged helix DNA-binding domain"/>
    <property type="match status" value="1"/>
</dbReference>
<dbReference type="InterPro" id="IPR036388">
    <property type="entry name" value="WH-like_DNA-bd_sf"/>
</dbReference>
<accession>A0A543N7J6</accession>
<dbReference type="Proteomes" id="UP000317422">
    <property type="component" value="Unassembled WGS sequence"/>
</dbReference>
<protein>
    <submittedName>
        <fullName evidence="5">Regulatory ArsR family protein</fullName>
    </submittedName>
</protein>
<dbReference type="InterPro" id="IPR011991">
    <property type="entry name" value="ArsR-like_HTH"/>
</dbReference>
<dbReference type="SMART" id="SM00418">
    <property type="entry name" value="HTH_ARSR"/>
    <property type="match status" value="1"/>
</dbReference>
<dbReference type="InterPro" id="IPR001845">
    <property type="entry name" value="HTH_ArsR_DNA-bd_dom"/>
</dbReference>
<evidence type="ECO:0000313" key="5">
    <source>
        <dbReference type="EMBL" id="TQN27792.1"/>
    </source>
</evidence>
<dbReference type="InterPro" id="IPR051011">
    <property type="entry name" value="Metal_resp_trans_reg"/>
</dbReference>
<dbReference type="RefSeq" id="WP_141926205.1">
    <property type="nucleotide sequence ID" value="NZ_VFQC01000003.1"/>
</dbReference>
<feature type="domain" description="HTH arsR-type" evidence="4">
    <location>
        <begin position="225"/>
        <end position="297"/>
    </location>
</feature>
<reference evidence="5 6" key="1">
    <citation type="submission" date="2019-06" db="EMBL/GenBank/DDBJ databases">
        <title>Sequencing the genomes of 1000 actinobacteria strains.</title>
        <authorList>
            <person name="Klenk H.-P."/>
        </authorList>
    </citation>
    <scope>NUCLEOTIDE SEQUENCE [LARGE SCALE GENOMIC DNA]</scope>
    <source>
        <strain evidence="5 6">DSM 45015</strain>
    </source>
</reference>
<dbReference type="CDD" id="cd00090">
    <property type="entry name" value="HTH_ARSR"/>
    <property type="match status" value="1"/>
</dbReference>
<dbReference type="GO" id="GO:0003677">
    <property type="term" value="F:DNA binding"/>
    <property type="evidence" value="ECO:0007669"/>
    <property type="project" value="UniProtKB-KW"/>
</dbReference>
<dbReference type="PANTHER" id="PTHR43132:SF8">
    <property type="entry name" value="HTH-TYPE TRANSCRIPTIONAL REGULATOR KMTR"/>
    <property type="match status" value="1"/>
</dbReference>
<dbReference type="AlphaFoldDB" id="A0A543N7J6"/>
<dbReference type="EMBL" id="VFQC01000003">
    <property type="protein sequence ID" value="TQN27792.1"/>
    <property type="molecule type" value="Genomic_DNA"/>
</dbReference>
<dbReference type="SUPFAM" id="SSF46785">
    <property type="entry name" value="Winged helix' DNA-binding domain"/>
    <property type="match status" value="1"/>
</dbReference>
<evidence type="ECO:0000259" key="4">
    <source>
        <dbReference type="SMART" id="SM00418"/>
    </source>
</evidence>
<organism evidence="5 6">
    <name type="scientific">Haloactinospora alba</name>
    <dbReference type="NCBI Taxonomy" id="405555"/>
    <lineage>
        <taxon>Bacteria</taxon>
        <taxon>Bacillati</taxon>
        <taxon>Actinomycetota</taxon>
        <taxon>Actinomycetes</taxon>
        <taxon>Streptosporangiales</taxon>
        <taxon>Nocardiopsidaceae</taxon>
        <taxon>Haloactinospora</taxon>
    </lineage>
</organism>
<keyword evidence="2" id="KW-0238">DNA-binding</keyword>
<proteinExistence type="predicted"/>
<gene>
    <name evidence="5" type="ORF">FHX37_4522</name>
</gene>
<dbReference type="InterPro" id="IPR036390">
    <property type="entry name" value="WH_DNA-bd_sf"/>
</dbReference>